<feature type="transmembrane region" description="Helical" evidence="1">
    <location>
        <begin position="24"/>
        <end position="41"/>
    </location>
</feature>
<keyword evidence="1" id="KW-1133">Transmembrane helix</keyword>
<dbReference type="VEuPathDB" id="VectorBase:GMOY002315"/>
<keyword evidence="1" id="KW-0472">Membrane</keyword>
<name>A0A1B0FFC4_GLOMM</name>
<keyword evidence="1" id="KW-0812">Transmembrane</keyword>
<evidence type="ECO:0000313" key="2">
    <source>
        <dbReference type="EnsemblMetazoa" id="GMOY002315-PA"/>
    </source>
</evidence>
<organism evidence="2 3">
    <name type="scientific">Glossina morsitans morsitans</name>
    <name type="common">Savannah tsetse fly</name>
    <dbReference type="NCBI Taxonomy" id="37546"/>
    <lineage>
        <taxon>Eukaryota</taxon>
        <taxon>Metazoa</taxon>
        <taxon>Ecdysozoa</taxon>
        <taxon>Arthropoda</taxon>
        <taxon>Hexapoda</taxon>
        <taxon>Insecta</taxon>
        <taxon>Pterygota</taxon>
        <taxon>Neoptera</taxon>
        <taxon>Endopterygota</taxon>
        <taxon>Diptera</taxon>
        <taxon>Brachycera</taxon>
        <taxon>Muscomorpha</taxon>
        <taxon>Hippoboscoidea</taxon>
        <taxon>Glossinidae</taxon>
        <taxon>Glossina</taxon>
    </lineage>
</organism>
<dbReference type="EnsemblMetazoa" id="GMOY002315-RA">
    <property type="protein sequence ID" value="GMOY002315-PA"/>
    <property type="gene ID" value="GMOY002315"/>
</dbReference>
<evidence type="ECO:0000313" key="3">
    <source>
        <dbReference type="Proteomes" id="UP000092444"/>
    </source>
</evidence>
<accession>A0A1B0FFC4</accession>
<dbReference type="EMBL" id="CCAG010013890">
    <property type="status" value="NOT_ANNOTATED_CDS"/>
    <property type="molecule type" value="Genomic_DNA"/>
</dbReference>
<dbReference type="AlphaFoldDB" id="A0A1B0FFC4"/>
<sequence length="183" mass="22254">MQMIPKASYQQLCCTSVIIEQHSFVIETFTYYCIIVLVHFVKRMKKSMESNNQHKEKSNKYNKYRRRKPEILTTWTYFKDEMLSKEWEEKQRSEQLKMDNEEARECLKQRQINCRNVLMQKKREEPIQCESFEDDGKHRQHEHLANTLKHNVTTERKFSHNREANFIPTNTNLIIAEKILFTF</sequence>
<dbReference type="Proteomes" id="UP000092444">
    <property type="component" value="Unassembled WGS sequence"/>
</dbReference>
<keyword evidence="3" id="KW-1185">Reference proteome</keyword>
<proteinExistence type="predicted"/>
<evidence type="ECO:0000256" key="1">
    <source>
        <dbReference type="SAM" id="Phobius"/>
    </source>
</evidence>
<reference evidence="2" key="1">
    <citation type="submission" date="2020-05" db="UniProtKB">
        <authorList>
            <consortium name="EnsemblMetazoa"/>
        </authorList>
    </citation>
    <scope>IDENTIFICATION</scope>
    <source>
        <strain evidence="2">Yale</strain>
    </source>
</reference>
<protein>
    <submittedName>
        <fullName evidence="2">Uncharacterized protein</fullName>
    </submittedName>
</protein>